<protein>
    <submittedName>
        <fullName evidence="3">Transcriptional attenuator, LytR family</fullName>
    </submittedName>
</protein>
<evidence type="ECO:0000313" key="3">
    <source>
        <dbReference type="EMBL" id="SDW89360.1"/>
    </source>
</evidence>
<proteinExistence type="inferred from homology"/>
<dbReference type="PANTHER" id="PTHR33392">
    <property type="entry name" value="POLYISOPRENYL-TEICHOIC ACID--PEPTIDOGLYCAN TEICHOIC ACID TRANSFERASE TAGU"/>
    <property type="match status" value="1"/>
</dbReference>
<dbReference type="AlphaFoldDB" id="A0A1H2X933"/>
<evidence type="ECO:0000313" key="4">
    <source>
        <dbReference type="Proteomes" id="UP000198828"/>
    </source>
</evidence>
<keyword evidence="4" id="KW-1185">Reference proteome</keyword>
<evidence type="ECO:0000259" key="2">
    <source>
        <dbReference type="Pfam" id="PF03816"/>
    </source>
</evidence>
<dbReference type="InterPro" id="IPR050922">
    <property type="entry name" value="LytR/CpsA/Psr_CW_biosynth"/>
</dbReference>
<comment type="similarity">
    <text evidence="1">Belongs to the LytR/CpsA/Psr (LCP) family.</text>
</comment>
<evidence type="ECO:0000256" key="1">
    <source>
        <dbReference type="ARBA" id="ARBA00006068"/>
    </source>
</evidence>
<dbReference type="EMBL" id="FNNG01000005">
    <property type="protein sequence ID" value="SDW89360.1"/>
    <property type="molecule type" value="Genomic_DNA"/>
</dbReference>
<dbReference type="NCBIfam" id="TIGR00350">
    <property type="entry name" value="lytR_cpsA_psr"/>
    <property type="match status" value="1"/>
</dbReference>
<name>A0A1H2X933_9FIRM</name>
<dbReference type="Pfam" id="PF03816">
    <property type="entry name" value="LytR_cpsA_psr"/>
    <property type="match status" value="1"/>
</dbReference>
<gene>
    <name evidence="3" type="ORF">SAMN05660923_01378</name>
</gene>
<sequence>MKKKFWTAFLISLIVFSAIFATIGHHVLNMDSTAYQGEDEEDLETEKKIEDKGEILFLLMGIDDQDGTGGVASVKKKKIEGENRHKPTGKRTDTMILCKYNFNTGDITMLSIPRDSRVNIRGRKSMEKINHAHSHGGPYLALETVKDFLNINLEYYVTVDYLAVKEIVNAIGGVEIDIPERMYYYDPMDKPPLLIDFQPGLQTLDGEDAIRFLRYRPKDKGDLGRVENQKLFMKEFIKQTLKPRNIIKLPKMIKTYYDYVDTNIPINVILKGVGTANKIDLENINTNVIPGVGKYIEGQSFFIPDEEDTRKLVEELFGDFLLD</sequence>
<dbReference type="OrthoDB" id="305468at2"/>
<dbReference type="PANTHER" id="PTHR33392:SF6">
    <property type="entry name" value="POLYISOPRENYL-TEICHOIC ACID--PEPTIDOGLYCAN TEICHOIC ACID TRANSFERASE TAGU"/>
    <property type="match status" value="1"/>
</dbReference>
<accession>A0A1H2X933</accession>
<feature type="domain" description="Cell envelope-related transcriptional attenuator" evidence="2">
    <location>
        <begin position="91"/>
        <end position="240"/>
    </location>
</feature>
<dbReference type="Proteomes" id="UP000198828">
    <property type="component" value="Unassembled WGS sequence"/>
</dbReference>
<dbReference type="InterPro" id="IPR004474">
    <property type="entry name" value="LytR_CpsA_psr"/>
</dbReference>
<organism evidence="3 4">
    <name type="scientific">Tepidimicrobium xylanilyticum</name>
    <dbReference type="NCBI Taxonomy" id="1123352"/>
    <lineage>
        <taxon>Bacteria</taxon>
        <taxon>Bacillati</taxon>
        <taxon>Bacillota</taxon>
        <taxon>Tissierellia</taxon>
        <taxon>Tissierellales</taxon>
        <taxon>Tepidimicrobiaceae</taxon>
        <taxon>Tepidimicrobium</taxon>
    </lineage>
</organism>
<reference evidence="3 4" key="1">
    <citation type="submission" date="2016-10" db="EMBL/GenBank/DDBJ databases">
        <authorList>
            <person name="de Groot N.N."/>
        </authorList>
    </citation>
    <scope>NUCLEOTIDE SEQUENCE [LARGE SCALE GENOMIC DNA]</scope>
    <source>
        <strain evidence="3 4">DSM 23310</strain>
    </source>
</reference>
<dbReference type="RefSeq" id="WP_093752145.1">
    <property type="nucleotide sequence ID" value="NZ_FNNG01000005.1"/>
</dbReference>
<dbReference type="Gene3D" id="3.40.630.190">
    <property type="entry name" value="LCP protein"/>
    <property type="match status" value="1"/>
</dbReference>